<dbReference type="InterPro" id="IPR036222">
    <property type="entry name" value="CAP_N_sf"/>
</dbReference>
<dbReference type="InterPro" id="IPR016098">
    <property type="entry name" value="CAP/MinC_C"/>
</dbReference>
<dbReference type="FunFam" id="2.160.20.70:FF:000006">
    <property type="entry name" value="Adenylyl cyclase-associated protein"/>
    <property type="match status" value="1"/>
</dbReference>
<dbReference type="OrthoDB" id="1601at2759"/>
<dbReference type="GO" id="GO:0005737">
    <property type="term" value="C:cytoplasm"/>
    <property type="evidence" value="ECO:0000318"/>
    <property type="project" value="GO_Central"/>
</dbReference>
<reference evidence="6" key="1">
    <citation type="journal article" date="2016" name="Nature">
        <title>The genome of the seagrass Zostera marina reveals angiosperm adaptation to the sea.</title>
        <authorList>
            <person name="Olsen J.L."/>
            <person name="Rouze P."/>
            <person name="Verhelst B."/>
            <person name="Lin Y.-C."/>
            <person name="Bayer T."/>
            <person name="Collen J."/>
            <person name="Dattolo E."/>
            <person name="De Paoli E."/>
            <person name="Dittami S."/>
            <person name="Maumus F."/>
            <person name="Michel G."/>
            <person name="Kersting A."/>
            <person name="Lauritano C."/>
            <person name="Lohaus R."/>
            <person name="Toepel M."/>
            <person name="Tonon T."/>
            <person name="Vanneste K."/>
            <person name="Amirebrahimi M."/>
            <person name="Brakel J."/>
            <person name="Bostroem C."/>
            <person name="Chovatia M."/>
            <person name="Grimwood J."/>
            <person name="Jenkins J.W."/>
            <person name="Jueterbock A."/>
            <person name="Mraz A."/>
            <person name="Stam W.T."/>
            <person name="Tice H."/>
            <person name="Bornberg-Bauer E."/>
            <person name="Green P.J."/>
            <person name="Pearson G.A."/>
            <person name="Procaccini G."/>
            <person name="Duarte C.M."/>
            <person name="Schmutz J."/>
            <person name="Reusch T.B.H."/>
            <person name="Van de Peer Y."/>
        </authorList>
    </citation>
    <scope>NUCLEOTIDE SEQUENCE [LARGE SCALE GENOMIC DNA]</scope>
    <source>
        <strain evidence="6">cv. Finnish</strain>
    </source>
</reference>
<dbReference type="Proteomes" id="UP000036987">
    <property type="component" value="Unassembled WGS sequence"/>
</dbReference>
<evidence type="ECO:0000313" key="5">
    <source>
        <dbReference type="EMBL" id="KMZ67989.1"/>
    </source>
</evidence>
<accession>A0A0K9PG85</accession>
<dbReference type="SUPFAM" id="SSF101278">
    <property type="entry name" value="N-terminal domain of adenylylcyclase associated protein, CAP"/>
    <property type="match status" value="1"/>
</dbReference>
<dbReference type="InterPro" id="IPR006599">
    <property type="entry name" value="CARP_motif"/>
</dbReference>
<feature type="region of interest" description="Disordered" evidence="3">
    <location>
        <begin position="224"/>
        <end position="263"/>
    </location>
</feature>
<dbReference type="GO" id="GO:0003779">
    <property type="term" value="F:actin binding"/>
    <property type="evidence" value="ECO:0000318"/>
    <property type="project" value="GO_Central"/>
</dbReference>
<feature type="domain" description="C-CAP/cofactor C-like" evidence="4">
    <location>
        <begin position="320"/>
        <end position="457"/>
    </location>
</feature>
<proteinExistence type="inferred from homology"/>
<dbReference type="GO" id="GO:0008179">
    <property type="term" value="F:adenylate cyclase binding"/>
    <property type="evidence" value="ECO:0000318"/>
    <property type="project" value="GO_Central"/>
</dbReference>
<dbReference type="InterPro" id="IPR013912">
    <property type="entry name" value="Adenylate_cyclase-assoc_CAP_C"/>
</dbReference>
<dbReference type="SUPFAM" id="SSF69340">
    <property type="entry name" value="C-terminal domain of adenylylcyclase associated protein"/>
    <property type="match status" value="1"/>
</dbReference>
<evidence type="ECO:0000259" key="4">
    <source>
        <dbReference type="PROSITE" id="PS51329"/>
    </source>
</evidence>
<comment type="similarity">
    <text evidence="1 2">Belongs to the CAP family.</text>
</comment>
<dbReference type="Pfam" id="PF21938">
    <property type="entry name" value="CAP_N"/>
    <property type="match status" value="1"/>
</dbReference>
<feature type="compositionally biased region" description="Low complexity" evidence="3">
    <location>
        <begin position="224"/>
        <end position="238"/>
    </location>
</feature>
<feature type="region of interest" description="Disordered" evidence="3">
    <location>
        <begin position="284"/>
        <end position="304"/>
    </location>
</feature>
<gene>
    <name evidence="5" type="ORF">ZOSMA_24G00090</name>
</gene>
<dbReference type="PROSITE" id="PS51329">
    <property type="entry name" value="C_CAP_COFACTOR_C"/>
    <property type="match status" value="1"/>
</dbReference>
<dbReference type="PANTHER" id="PTHR10652:SF0">
    <property type="entry name" value="ADENYLYL CYCLASE-ASSOCIATED PROTEIN"/>
    <property type="match status" value="1"/>
</dbReference>
<keyword evidence="6" id="KW-1185">Reference proteome</keyword>
<evidence type="ECO:0000256" key="3">
    <source>
        <dbReference type="SAM" id="MobiDB-lite"/>
    </source>
</evidence>
<organism evidence="5 6">
    <name type="scientific">Zostera marina</name>
    <name type="common">Eelgrass</name>
    <dbReference type="NCBI Taxonomy" id="29655"/>
    <lineage>
        <taxon>Eukaryota</taxon>
        <taxon>Viridiplantae</taxon>
        <taxon>Streptophyta</taxon>
        <taxon>Embryophyta</taxon>
        <taxon>Tracheophyta</taxon>
        <taxon>Spermatophyta</taxon>
        <taxon>Magnoliopsida</taxon>
        <taxon>Liliopsida</taxon>
        <taxon>Zosteraceae</taxon>
        <taxon>Zostera</taxon>
    </lineage>
</organism>
<evidence type="ECO:0000256" key="1">
    <source>
        <dbReference type="ARBA" id="ARBA00007659"/>
    </source>
</evidence>
<dbReference type="Pfam" id="PF01213">
    <property type="entry name" value="CAP_N-CM"/>
    <property type="match status" value="1"/>
</dbReference>
<evidence type="ECO:0000313" key="6">
    <source>
        <dbReference type="Proteomes" id="UP000036987"/>
    </source>
</evidence>
<dbReference type="SMART" id="SM00673">
    <property type="entry name" value="CARP"/>
    <property type="match status" value="2"/>
</dbReference>
<dbReference type="FunFam" id="1.25.40.330:FF:000001">
    <property type="entry name" value="Adenylyl cyclase-associated protein"/>
    <property type="match status" value="1"/>
</dbReference>
<dbReference type="AlphaFoldDB" id="A0A0K9PG85"/>
<protein>
    <recommendedName>
        <fullName evidence="2">Adenylyl cyclase-associated protein</fullName>
    </recommendedName>
</protein>
<dbReference type="Gene3D" id="1.25.40.330">
    <property type="entry name" value="Adenylate cyclase-associated CAP, N-terminal domain"/>
    <property type="match status" value="1"/>
</dbReference>
<feature type="compositionally biased region" description="Low complexity" evidence="3">
    <location>
        <begin position="247"/>
        <end position="257"/>
    </location>
</feature>
<dbReference type="STRING" id="29655.A0A0K9PG85"/>
<dbReference type="InterPro" id="IPR013992">
    <property type="entry name" value="Adenylate_cyclase-assoc_CAP_N"/>
</dbReference>
<dbReference type="InterPro" id="IPR018106">
    <property type="entry name" value="CAP_CS_N"/>
</dbReference>
<dbReference type="InterPro" id="IPR036223">
    <property type="entry name" value="CAP_C_sf"/>
</dbReference>
<dbReference type="PANTHER" id="PTHR10652">
    <property type="entry name" value="ADENYLYL CYCLASE-ASSOCIATED PROTEIN"/>
    <property type="match status" value="1"/>
</dbReference>
<dbReference type="PROSITE" id="PS01088">
    <property type="entry name" value="CAP_1"/>
    <property type="match status" value="1"/>
</dbReference>
<dbReference type="EMBL" id="LFYR01000864">
    <property type="protein sequence ID" value="KMZ67989.1"/>
    <property type="molecule type" value="Genomic_DNA"/>
</dbReference>
<dbReference type="Gene3D" id="2.160.20.70">
    <property type="match status" value="1"/>
</dbReference>
<dbReference type="OMA" id="KSQQTHK"/>
<dbReference type="InterPro" id="IPR053950">
    <property type="entry name" value="CAP_N"/>
</dbReference>
<dbReference type="InterPro" id="IPR001837">
    <property type="entry name" value="Adenylate_cyclase-assoc_CAP"/>
</dbReference>
<sequence length="480" mass="51965">MEKDLIGRLEAAVSRLEAISLSSGEGGSASPNGLPVETGPVDPAILAFDDFVKKSVGRLVVAGEKIGGKVVVVSKILEKAFATQKELLVKVKRTKKPDFMGLQEFLKPLNDVILEANALTEGRRPDYFNHLKSASDSLTALIWIAYTGKDCGMSLPISHVEESWQMAEFYNNKVLVEYRNKDPDHVEWAKALKEIYQPGLRDFVKSFYPLGLVWSLTAKDITSAPTPTSTISTPSRAPAVPPPPPATSLRSSESTSSHPKSGMSAVFQEISSGKSVTTGLKKVTHDMKSKNQTEKPGGVVTTTVEKRSSRASSFSFKSGPPKFELQMGRKWAVENQIGKKDLVIDDCGSRKSVYVFGCRDSVLQITGKVNNITIDKCTKMGILFTDVVAACEIVNCNGVEVQCQGSAPTISVDNTNGCQLYISKDSLHASIATSKSSEINVLVPSAGLDDDWVEHSLPQQFIHSFKDGHFITSPVSHSAG</sequence>
<dbReference type="GO" id="GO:0007015">
    <property type="term" value="P:actin filament organization"/>
    <property type="evidence" value="ECO:0000318"/>
    <property type="project" value="GO_Central"/>
</dbReference>
<name>A0A0K9PG85_ZOSMR</name>
<dbReference type="Pfam" id="PF08603">
    <property type="entry name" value="CAP_C"/>
    <property type="match status" value="1"/>
</dbReference>
<evidence type="ECO:0000256" key="2">
    <source>
        <dbReference type="RuleBase" id="RU000647"/>
    </source>
</evidence>
<feature type="compositionally biased region" description="Basic and acidic residues" evidence="3">
    <location>
        <begin position="284"/>
        <end position="293"/>
    </location>
</feature>
<comment type="caution">
    <text evidence="5">The sequence shown here is derived from an EMBL/GenBank/DDBJ whole genome shotgun (WGS) entry which is preliminary data.</text>
</comment>
<dbReference type="GO" id="GO:0019933">
    <property type="term" value="P:cAMP-mediated signaling"/>
    <property type="evidence" value="ECO:0000318"/>
    <property type="project" value="GO_Central"/>
</dbReference>
<dbReference type="InterPro" id="IPR017901">
    <property type="entry name" value="C-CAP_CF_C-like"/>
</dbReference>